<evidence type="ECO:0000256" key="14">
    <source>
        <dbReference type="SAM" id="Phobius"/>
    </source>
</evidence>
<name>A0ABW4IPP0_9ACTN</name>
<dbReference type="PROSITE" id="PS50109">
    <property type="entry name" value="HIS_KIN"/>
    <property type="match status" value="1"/>
</dbReference>
<dbReference type="Gene3D" id="3.40.50.620">
    <property type="entry name" value="HUPs"/>
    <property type="match status" value="1"/>
</dbReference>
<dbReference type="Gene3D" id="1.10.287.130">
    <property type="match status" value="1"/>
</dbReference>
<dbReference type="RefSeq" id="WP_381081028.1">
    <property type="nucleotide sequence ID" value="NZ_JBHUDX010000026.1"/>
</dbReference>
<dbReference type="InterPro" id="IPR014729">
    <property type="entry name" value="Rossmann-like_a/b/a_fold"/>
</dbReference>
<feature type="domain" description="Histidine kinase" evidence="15">
    <location>
        <begin position="622"/>
        <end position="833"/>
    </location>
</feature>
<dbReference type="PANTHER" id="PTHR45569:SF1">
    <property type="entry name" value="SENSOR PROTEIN KDPD"/>
    <property type="match status" value="1"/>
</dbReference>
<dbReference type="CDD" id="cd00075">
    <property type="entry name" value="HATPase"/>
    <property type="match status" value="1"/>
</dbReference>
<dbReference type="Pfam" id="PF13493">
    <property type="entry name" value="DUF4118"/>
    <property type="match status" value="1"/>
</dbReference>
<evidence type="ECO:0000256" key="8">
    <source>
        <dbReference type="ARBA" id="ARBA00022741"/>
    </source>
</evidence>
<dbReference type="CDD" id="cd00082">
    <property type="entry name" value="HisKA"/>
    <property type="match status" value="1"/>
</dbReference>
<dbReference type="PRINTS" id="PR00344">
    <property type="entry name" value="BCTRLSENSOR"/>
</dbReference>
<evidence type="ECO:0000256" key="6">
    <source>
        <dbReference type="ARBA" id="ARBA00022679"/>
    </source>
</evidence>
<organism evidence="16 17">
    <name type="scientific">Streptomyces caeni</name>
    <dbReference type="NCBI Taxonomy" id="2307231"/>
    <lineage>
        <taxon>Bacteria</taxon>
        <taxon>Bacillati</taxon>
        <taxon>Actinomycetota</taxon>
        <taxon>Actinomycetes</taxon>
        <taxon>Kitasatosporales</taxon>
        <taxon>Streptomycetaceae</taxon>
        <taxon>Streptomyces</taxon>
    </lineage>
</organism>
<evidence type="ECO:0000256" key="3">
    <source>
        <dbReference type="ARBA" id="ARBA00004236"/>
    </source>
</evidence>
<keyword evidence="13 14" id="KW-0472">Membrane</keyword>
<evidence type="ECO:0000256" key="10">
    <source>
        <dbReference type="ARBA" id="ARBA00022840"/>
    </source>
</evidence>
<keyword evidence="10 16" id="KW-0067">ATP-binding</keyword>
<dbReference type="Gene3D" id="3.30.565.10">
    <property type="entry name" value="Histidine kinase-like ATPase, C-terminal domain"/>
    <property type="match status" value="1"/>
</dbReference>
<dbReference type="Gene3D" id="1.20.120.620">
    <property type="entry name" value="Backbone structure of the membrane domain of e. Coli histidine kinase receptor kdpd"/>
    <property type="match status" value="1"/>
</dbReference>
<comment type="catalytic activity">
    <reaction evidence="1">
        <text>ATP + protein L-histidine = ADP + protein N-phospho-L-histidine.</text>
        <dbReference type="EC" id="2.7.13.3"/>
    </reaction>
</comment>
<gene>
    <name evidence="16" type="ORF">ACFSL4_10755</name>
</gene>
<keyword evidence="17" id="KW-1185">Reference proteome</keyword>
<evidence type="ECO:0000313" key="17">
    <source>
        <dbReference type="Proteomes" id="UP001597261"/>
    </source>
</evidence>
<evidence type="ECO:0000256" key="5">
    <source>
        <dbReference type="ARBA" id="ARBA00022553"/>
    </source>
</evidence>
<dbReference type="Pfam" id="PF00582">
    <property type="entry name" value="Usp"/>
    <property type="match status" value="1"/>
</dbReference>
<evidence type="ECO:0000256" key="7">
    <source>
        <dbReference type="ARBA" id="ARBA00022692"/>
    </source>
</evidence>
<dbReference type="SUPFAM" id="SSF47384">
    <property type="entry name" value="Homodimeric domain of signal transducing histidine kinase"/>
    <property type="match status" value="1"/>
</dbReference>
<dbReference type="SUPFAM" id="SSF55874">
    <property type="entry name" value="ATPase domain of HSP90 chaperone/DNA topoisomerase II/histidine kinase"/>
    <property type="match status" value="1"/>
</dbReference>
<keyword evidence="9" id="KW-0418">Kinase</keyword>
<evidence type="ECO:0000256" key="4">
    <source>
        <dbReference type="ARBA" id="ARBA00012438"/>
    </source>
</evidence>
<evidence type="ECO:0000256" key="11">
    <source>
        <dbReference type="ARBA" id="ARBA00022989"/>
    </source>
</evidence>
<dbReference type="EMBL" id="JBHUDX010000026">
    <property type="protein sequence ID" value="MFD1658677.1"/>
    <property type="molecule type" value="Genomic_DNA"/>
</dbReference>
<dbReference type="InterPro" id="IPR036097">
    <property type="entry name" value="HisK_dim/P_sf"/>
</dbReference>
<keyword evidence="5" id="KW-0597">Phosphoprotein</keyword>
<evidence type="ECO:0000259" key="15">
    <source>
        <dbReference type="PROSITE" id="PS50109"/>
    </source>
</evidence>
<dbReference type="PANTHER" id="PTHR45569">
    <property type="entry name" value="SENSOR PROTEIN KDPD"/>
    <property type="match status" value="1"/>
</dbReference>
<evidence type="ECO:0000256" key="9">
    <source>
        <dbReference type="ARBA" id="ARBA00022777"/>
    </source>
</evidence>
<dbReference type="InterPro" id="IPR025201">
    <property type="entry name" value="KdpD_TM"/>
</dbReference>
<dbReference type="Pfam" id="PF00512">
    <property type="entry name" value="HisKA"/>
    <property type="match status" value="1"/>
</dbReference>
<keyword evidence="6" id="KW-0808">Transferase</keyword>
<dbReference type="InterPro" id="IPR038318">
    <property type="entry name" value="KdpD_sf"/>
</dbReference>
<dbReference type="InterPro" id="IPR027417">
    <property type="entry name" value="P-loop_NTPase"/>
</dbReference>
<dbReference type="InterPro" id="IPR004358">
    <property type="entry name" value="Sig_transdc_His_kin-like_C"/>
</dbReference>
<evidence type="ECO:0000256" key="1">
    <source>
        <dbReference type="ARBA" id="ARBA00000085"/>
    </source>
</evidence>
<dbReference type="InterPro" id="IPR006016">
    <property type="entry name" value="UspA"/>
</dbReference>
<evidence type="ECO:0000256" key="12">
    <source>
        <dbReference type="ARBA" id="ARBA00023012"/>
    </source>
</evidence>
<dbReference type="InterPro" id="IPR005467">
    <property type="entry name" value="His_kinase_dom"/>
</dbReference>
<dbReference type="GO" id="GO:0005524">
    <property type="term" value="F:ATP binding"/>
    <property type="evidence" value="ECO:0007669"/>
    <property type="project" value="UniProtKB-KW"/>
</dbReference>
<dbReference type="InterPro" id="IPR003852">
    <property type="entry name" value="Sig_transdc_His_kinase_KdpD_N"/>
</dbReference>
<keyword evidence="11 14" id="KW-1133">Transmembrane helix</keyword>
<comment type="caution">
    <text evidence="16">The sequence shown here is derived from an EMBL/GenBank/DDBJ whole genome shotgun (WGS) entry which is preliminary data.</text>
</comment>
<keyword evidence="7 14" id="KW-0812">Transmembrane</keyword>
<keyword evidence="8" id="KW-0547">Nucleotide-binding</keyword>
<dbReference type="InterPro" id="IPR052023">
    <property type="entry name" value="Histidine_kinase_KdpD"/>
</dbReference>
<dbReference type="SUPFAM" id="SSF52402">
    <property type="entry name" value="Adenine nucleotide alpha hydrolases-like"/>
    <property type="match status" value="1"/>
</dbReference>
<keyword evidence="12" id="KW-0902">Two-component regulatory system</keyword>
<protein>
    <recommendedName>
        <fullName evidence="4">histidine kinase</fullName>
        <ecNumber evidence="4">2.7.13.3</ecNumber>
    </recommendedName>
</protein>
<dbReference type="EC" id="2.7.13.3" evidence="4"/>
<feature type="transmembrane region" description="Helical" evidence="14">
    <location>
        <begin position="380"/>
        <end position="400"/>
    </location>
</feature>
<evidence type="ECO:0000313" key="16">
    <source>
        <dbReference type="EMBL" id="MFD1658677.1"/>
    </source>
</evidence>
<reference evidence="17" key="1">
    <citation type="journal article" date="2019" name="Int. J. Syst. Evol. Microbiol.">
        <title>The Global Catalogue of Microorganisms (GCM) 10K type strain sequencing project: providing services to taxonomists for standard genome sequencing and annotation.</title>
        <authorList>
            <consortium name="The Broad Institute Genomics Platform"/>
            <consortium name="The Broad Institute Genome Sequencing Center for Infectious Disease"/>
            <person name="Wu L."/>
            <person name="Ma J."/>
        </authorList>
    </citation>
    <scope>NUCLEOTIDE SEQUENCE [LARGE SCALE GENOMIC DNA]</scope>
    <source>
        <strain evidence="17">CGMCC 1.12470</strain>
    </source>
</reference>
<dbReference type="InterPro" id="IPR003661">
    <property type="entry name" value="HisK_dim/P_dom"/>
</dbReference>
<dbReference type="SMART" id="SM00388">
    <property type="entry name" value="HisKA"/>
    <property type="match status" value="1"/>
</dbReference>
<evidence type="ECO:0000256" key="13">
    <source>
        <dbReference type="ARBA" id="ARBA00023136"/>
    </source>
</evidence>
<evidence type="ECO:0000256" key="2">
    <source>
        <dbReference type="ARBA" id="ARBA00004141"/>
    </source>
</evidence>
<dbReference type="Pfam" id="PF02702">
    <property type="entry name" value="KdpD"/>
    <property type="match status" value="1"/>
</dbReference>
<sequence>MGRGKLRIYLGAAPGVGKTYAMLSEAHRRVERGTDCAVAVVEHHDRPRTEAMLHGLEQIPRRELEYRGSRFTEMDVDAVLRRAPAVALVDELAHTNVPGSRNAERWQDVEELLAAGIDVVSTVNIQHLESLGDVVESITGVRQRETLPDEVVRRADQIELVDMSPPALRRRMAHGNIYAPDKVDAALSNYFRPGNLTALRELALLWVADRVDEYLNEYRSRHRVSAIWGSRERIVVGLTGGPEGRTLIRRAVRLAEKGAGGEVLAVYIARSDGLTSGSPKELAVQRTLVEDLGGTFHHVVGDDIPAALLDFARGVNATQIVLGSSRRKAWQYVFGPGVGATVARESGPDLDVHIVTHEEVAKGRGLPVARGARLGRSRIVAGWLVGVAGPALLTLLLAGIGTGPGIASDMPAFLALTVASALLGGLLPALASAVAGSLLLNWFLTPTVHTLTIADPQNIVAIAIFVAVAVSVASVVDVAARRTHQAARLRAESEILSFLAGSVLRGETSLEALLERVRETFGMESAALLERTGDIDPWTCAGNVGPGAPVARPEDADVDVPVGDHMALALSGRVLPASDRRVLAAFGAQAAVVLDRRRLRQEAEQARALAEGNRIRTALLAAVSHDLRTPLAGIKAAVTSLRSDDVEWSHEDRAELLEAIEEGADRLDHLVGNLLDMSRLQTGTVTPLIREIDLDEVVPMALGGVPEGSVELDVPETLPMVAVDAGLLERAVANLVENAVKYSPRATPVLVAASALADRVEVRVVDRGPGVPDDAKDRIFEPFQRHGDAPRGAGVGLGLAVARGFAEAMGGTLDAEDTPGGGLTMVLTLRAAGSPHNPGRLAEPERQTT</sequence>
<dbReference type="Pfam" id="PF02518">
    <property type="entry name" value="HATPase_c"/>
    <property type="match status" value="1"/>
</dbReference>
<dbReference type="Gene3D" id="3.40.50.300">
    <property type="entry name" value="P-loop containing nucleotide triphosphate hydrolases"/>
    <property type="match status" value="1"/>
</dbReference>
<proteinExistence type="predicted"/>
<accession>A0ABW4IPP0</accession>
<dbReference type="Proteomes" id="UP001597261">
    <property type="component" value="Unassembled WGS sequence"/>
</dbReference>
<dbReference type="InterPro" id="IPR003594">
    <property type="entry name" value="HATPase_dom"/>
</dbReference>
<dbReference type="SMART" id="SM00387">
    <property type="entry name" value="HATPase_c"/>
    <property type="match status" value="1"/>
</dbReference>
<comment type="subcellular location">
    <subcellularLocation>
        <location evidence="3">Cell membrane</location>
    </subcellularLocation>
    <subcellularLocation>
        <location evidence="2">Membrane</location>
        <topology evidence="2">Multi-pass membrane protein</topology>
    </subcellularLocation>
</comment>
<feature type="transmembrane region" description="Helical" evidence="14">
    <location>
        <begin position="412"/>
        <end position="439"/>
    </location>
</feature>
<feature type="transmembrane region" description="Helical" evidence="14">
    <location>
        <begin position="459"/>
        <end position="480"/>
    </location>
</feature>
<dbReference type="InterPro" id="IPR036890">
    <property type="entry name" value="HATPase_C_sf"/>
</dbReference>